<proteinExistence type="predicted"/>
<evidence type="ECO:0000256" key="1">
    <source>
        <dbReference type="SAM" id="SignalP"/>
    </source>
</evidence>
<protein>
    <submittedName>
        <fullName evidence="2">Uncharacterized protein</fullName>
    </submittedName>
</protein>
<name>A0ABD1CV96_CULPP</name>
<reference evidence="2 3" key="1">
    <citation type="submission" date="2024-05" db="EMBL/GenBank/DDBJ databases">
        <title>Culex pipiens pipiens assembly and annotation.</title>
        <authorList>
            <person name="Alout H."/>
            <person name="Durand T."/>
        </authorList>
    </citation>
    <scope>NUCLEOTIDE SEQUENCE [LARGE SCALE GENOMIC DNA]</scope>
    <source>
        <strain evidence="2">HA-2024</strain>
        <tissue evidence="2">Whole body</tissue>
    </source>
</reference>
<sequence>MESWKLFLVLSLTVGAVACLDLEDSAPRPLIVCHVSIYPEISGAIQEKLDDCDHVIVSYDGLCDLAKYFLNFSDTIRIGLIRSRAPHAKILRQVEVKFDENFDPILAVQNVQASLAGGLFDGVELVSDLVHLDQQGQVCELQEEQQRHCKEQRNLDCSLFEDGVKLIYDDPNSAGRRALQCVGCKLKGVSIALSYDDPAGICVGSRFPLLSAVQNVFEYRSGVLGFNGCPSDSEESDVGSNPE</sequence>
<dbReference type="AlphaFoldDB" id="A0ABD1CV96"/>
<dbReference type="EMBL" id="JBEHCU010009189">
    <property type="protein sequence ID" value="KAL1380346.1"/>
    <property type="molecule type" value="Genomic_DNA"/>
</dbReference>
<organism evidence="2 3">
    <name type="scientific">Culex pipiens pipiens</name>
    <name type="common">Northern house mosquito</name>
    <dbReference type="NCBI Taxonomy" id="38569"/>
    <lineage>
        <taxon>Eukaryota</taxon>
        <taxon>Metazoa</taxon>
        <taxon>Ecdysozoa</taxon>
        <taxon>Arthropoda</taxon>
        <taxon>Hexapoda</taxon>
        <taxon>Insecta</taxon>
        <taxon>Pterygota</taxon>
        <taxon>Neoptera</taxon>
        <taxon>Endopterygota</taxon>
        <taxon>Diptera</taxon>
        <taxon>Nematocera</taxon>
        <taxon>Culicoidea</taxon>
        <taxon>Culicidae</taxon>
        <taxon>Culicinae</taxon>
        <taxon>Culicini</taxon>
        <taxon>Culex</taxon>
        <taxon>Culex</taxon>
    </lineage>
</organism>
<dbReference type="PROSITE" id="PS51257">
    <property type="entry name" value="PROKAR_LIPOPROTEIN"/>
    <property type="match status" value="1"/>
</dbReference>
<accession>A0ABD1CV96</accession>
<evidence type="ECO:0000313" key="3">
    <source>
        <dbReference type="Proteomes" id="UP001562425"/>
    </source>
</evidence>
<dbReference type="Proteomes" id="UP001562425">
    <property type="component" value="Unassembled WGS sequence"/>
</dbReference>
<keyword evidence="1" id="KW-0732">Signal</keyword>
<comment type="caution">
    <text evidence="2">The sequence shown here is derived from an EMBL/GenBank/DDBJ whole genome shotgun (WGS) entry which is preliminary data.</text>
</comment>
<feature type="chain" id="PRO_5044866503" evidence="1">
    <location>
        <begin position="20"/>
        <end position="243"/>
    </location>
</feature>
<evidence type="ECO:0000313" key="2">
    <source>
        <dbReference type="EMBL" id="KAL1380346.1"/>
    </source>
</evidence>
<gene>
    <name evidence="2" type="ORF">pipiens_014271</name>
</gene>
<keyword evidence="3" id="KW-1185">Reference proteome</keyword>
<feature type="signal peptide" evidence="1">
    <location>
        <begin position="1"/>
        <end position="19"/>
    </location>
</feature>